<keyword evidence="1" id="KW-0732">Signal</keyword>
<gene>
    <name evidence="2" type="ORF">SCOCK_220087</name>
</gene>
<feature type="signal peptide" evidence="1">
    <location>
        <begin position="1"/>
        <end position="32"/>
    </location>
</feature>
<reference evidence="2" key="1">
    <citation type="submission" date="2021-05" db="EMBL/GenBank/DDBJ databases">
        <authorList>
            <person name="Arsene-Ploetze F."/>
        </authorList>
    </citation>
    <scope>NUCLEOTIDE SEQUENCE</scope>
    <source>
        <strain evidence="2">DSM 42138</strain>
    </source>
</reference>
<evidence type="ECO:0000256" key="1">
    <source>
        <dbReference type="SAM" id="SignalP"/>
    </source>
</evidence>
<organism evidence="2 3">
    <name type="scientific">Actinacidiphila cocklensis</name>
    <dbReference type="NCBI Taxonomy" id="887465"/>
    <lineage>
        <taxon>Bacteria</taxon>
        <taxon>Bacillati</taxon>
        <taxon>Actinomycetota</taxon>
        <taxon>Actinomycetes</taxon>
        <taxon>Kitasatosporales</taxon>
        <taxon>Streptomycetaceae</taxon>
        <taxon>Actinacidiphila</taxon>
    </lineage>
</organism>
<dbReference type="AlphaFoldDB" id="A0A9W4DPP3"/>
<dbReference type="RefSeq" id="WP_251489781.1">
    <property type="nucleotide sequence ID" value="NZ_CAJSLV010000051.1"/>
</dbReference>
<feature type="chain" id="PRO_5040984513" evidence="1">
    <location>
        <begin position="33"/>
        <end position="183"/>
    </location>
</feature>
<protein>
    <submittedName>
        <fullName evidence="2">Uncharacterized protein</fullName>
    </submittedName>
</protein>
<accession>A0A9W4DPP3</accession>
<dbReference type="Proteomes" id="UP001152519">
    <property type="component" value="Unassembled WGS sequence"/>
</dbReference>
<name>A0A9W4DPP3_9ACTN</name>
<proteinExistence type="predicted"/>
<evidence type="ECO:0000313" key="2">
    <source>
        <dbReference type="EMBL" id="CAG6393833.1"/>
    </source>
</evidence>
<comment type="caution">
    <text evidence="2">The sequence shown here is derived from an EMBL/GenBank/DDBJ whole genome shotgun (WGS) entry which is preliminary data.</text>
</comment>
<dbReference type="EMBL" id="CAJSLV010000051">
    <property type="protein sequence ID" value="CAG6393833.1"/>
    <property type="molecule type" value="Genomic_DNA"/>
</dbReference>
<evidence type="ECO:0000313" key="3">
    <source>
        <dbReference type="Proteomes" id="UP001152519"/>
    </source>
</evidence>
<sequence length="183" mass="18762">MKRKHFSRSRVAVATAVALAAGIAGLPGVATADEAPAAPRIAVGRATVDLYGPAAELDVTLTAPPSADAYVALDSPGGLHFTDDAGNVLPVVKVPGHVDRVLVGADDSDHNGVPGAPLTAGVIHLHVSAAYPAQNAVYGFVGYIVDGSTGEPVVSAAGTDRGGRHRQRAEVPRDLARRLRQRE</sequence>
<keyword evidence="3" id="KW-1185">Reference proteome</keyword>